<comment type="caution">
    <text evidence="2">The sequence shown here is derived from an EMBL/GenBank/DDBJ whole genome shotgun (WGS) entry which is preliminary data.</text>
</comment>
<name>A0ABN3PJ28_9MICO</name>
<dbReference type="PANTHER" id="PTHR32251:SF23">
    <property type="entry name" value="3-OXO-5-ALPHA-STEROID 4-DEHYDROGENASE (DUF1295)"/>
    <property type="match status" value="1"/>
</dbReference>
<sequence>MGALGMVVVLAGAVSALCWVLSLITKDTSWVDRIWSIVPVAYVWIFAGVAIAGGVDAARLVLMAVLVTLWGARLTFNFARKGGYSGMEDYRWAILRARMRPWQFQVFNLFFIVLYQNALLVLITLPAAAALLNATPLNGWDAVWALLFLAFLAGEWLADQQQWNFHRAKAAAGGELAPGFVTTGLFRYSRHPNFFFEQAQWWVLYLIGANAALSAGAGILGGAINVTIAGPILLTLLFIGSTVFTESISAGKYPAYAEYRRTTSMLVPWPPRSRQSAEALS</sequence>
<dbReference type="Pfam" id="PF06966">
    <property type="entry name" value="DUF1295"/>
    <property type="match status" value="1"/>
</dbReference>
<feature type="transmembrane region" description="Helical" evidence="1">
    <location>
        <begin position="61"/>
        <end position="79"/>
    </location>
</feature>
<keyword evidence="1" id="KW-1133">Transmembrane helix</keyword>
<protein>
    <submittedName>
        <fullName evidence="2">DUF1295 domain-containing protein</fullName>
    </submittedName>
</protein>
<evidence type="ECO:0000256" key="1">
    <source>
        <dbReference type="SAM" id="Phobius"/>
    </source>
</evidence>
<evidence type="ECO:0000313" key="3">
    <source>
        <dbReference type="Proteomes" id="UP001500274"/>
    </source>
</evidence>
<keyword evidence="1" id="KW-0472">Membrane</keyword>
<proteinExistence type="predicted"/>
<accession>A0ABN3PJ28</accession>
<dbReference type="Proteomes" id="UP001500274">
    <property type="component" value="Unassembled WGS sequence"/>
</dbReference>
<dbReference type="EMBL" id="BAAARI010000016">
    <property type="protein sequence ID" value="GAA2585583.1"/>
    <property type="molecule type" value="Genomic_DNA"/>
</dbReference>
<evidence type="ECO:0000313" key="2">
    <source>
        <dbReference type="EMBL" id="GAA2585583.1"/>
    </source>
</evidence>
<feature type="transmembrane region" description="Helical" evidence="1">
    <location>
        <begin position="6"/>
        <end position="24"/>
    </location>
</feature>
<dbReference type="PANTHER" id="PTHR32251">
    <property type="entry name" value="3-OXO-5-ALPHA-STEROID 4-DEHYDROGENASE"/>
    <property type="match status" value="1"/>
</dbReference>
<organism evidence="2 3">
    <name type="scientific">Microbacterium binotii</name>
    <dbReference type="NCBI Taxonomy" id="462710"/>
    <lineage>
        <taxon>Bacteria</taxon>
        <taxon>Bacillati</taxon>
        <taxon>Actinomycetota</taxon>
        <taxon>Actinomycetes</taxon>
        <taxon>Micrococcales</taxon>
        <taxon>Microbacteriaceae</taxon>
        <taxon>Microbacterium</taxon>
    </lineage>
</organism>
<dbReference type="Gene3D" id="1.20.120.1630">
    <property type="match status" value="1"/>
</dbReference>
<keyword evidence="1" id="KW-0812">Transmembrane</keyword>
<dbReference type="RefSeq" id="WP_344230111.1">
    <property type="nucleotide sequence ID" value="NZ_BAAARI010000016.1"/>
</dbReference>
<feature type="transmembrane region" description="Helical" evidence="1">
    <location>
        <begin position="199"/>
        <end position="220"/>
    </location>
</feature>
<feature type="transmembrane region" description="Helical" evidence="1">
    <location>
        <begin position="36"/>
        <end position="55"/>
    </location>
</feature>
<gene>
    <name evidence="2" type="ORF">GCM10009862_25780</name>
</gene>
<feature type="transmembrane region" description="Helical" evidence="1">
    <location>
        <begin position="106"/>
        <end position="130"/>
    </location>
</feature>
<keyword evidence="3" id="KW-1185">Reference proteome</keyword>
<feature type="transmembrane region" description="Helical" evidence="1">
    <location>
        <begin position="142"/>
        <end position="158"/>
    </location>
</feature>
<feature type="transmembrane region" description="Helical" evidence="1">
    <location>
        <begin position="226"/>
        <end position="244"/>
    </location>
</feature>
<dbReference type="InterPro" id="IPR010721">
    <property type="entry name" value="UstE-like"/>
</dbReference>
<reference evidence="2 3" key="1">
    <citation type="journal article" date="2019" name="Int. J. Syst. Evol. Microbiol.">
        <title>The Global Catalogue of Microorganisms (GCM) 10K type strain sequencing project: providing services to taxonomists for standard genome sequencing and annotation.</title>
        <authorList>
            <consortium name="The Broad Institute Genomics Platform"/>
            <consortium name="The Broad Institute Genome Sequencing Center for Infectious Disease"/>
            <person name="Wu L."/>
            <person name="Ma J."/>
        </authorList>
    </citation>
    <scope>NUCLEOTIDE SEQUENCE [LARGE SCALE GENOMIC DNA]</scope>
    <source>
        <strain evidence="2 3">JCM 16365</strain>
    </source>
</reference>